<sequence>MPRDHELAEREAVMLDEVAGESFVAMDAKYTTRDLADELCTEAGISPSITVESDSPHTLRMYVASGLGLCILPDIMASADPTIATVRILRPNGTPATREIGLVKMKARPLPTQVRSALRSLLARPLPVDRRLLTDQGC</sequence>
<dbReference type="AlphaFoldDB" id="M1NUE4"/>
<evidence type="ECO:0000313" key="3">
    <source>
        <dbReference type="Proteomes" id="UP000011723"/>
    </source>
</evidence>
<dbReference type="Proteomes" id="UP000011723">
    <property type="component" value="Chromosome"/>
</dbReference>
<accession>M1NUE4</accession>
<keyword evidence="3" id="KW-1185">Reference proteome</keyword>
<dbReference type="PANTHER" id="PTHR30419">
    <property type="entry name" value="HTH-TYPE TRANSCRIPTIONAL REGULATOR YBHD"/>
    <property type="match status" value="1"/>
</dbReference>
<dbReference type="HOGENOM" id="CLU_1851773_0_0_11"/>
<dbReference type="KEGG" id="chn:A605_00570"/>
<dbReference type="Pfam" id="PF03466">
    <property type="entry name" value="LysR_substrate"/>
    <property type="match status" value="1"/>
</dbReference>
<dbReference type="Gene3D" id="3.40.190.290">
    <property type="match status" value="1"/>
</dbReference>
<evidence type="ECO:0000259" key="1">
    <source>
        <dbReference type="Pfam" id="PF03466"/>
    </source>
</evidence>
<feature type="domain" description="LysR substrate-binding" evidence="1">
    <location>
        <begin position="1"/>
        <end position="123"/>
    </location>
</feature>
<reference evidence="2 3" key="1">
    <citation type="journal article" date="2012" name="Stand. Genomic Sci.">
        <title>Genome sequence of the halotolerant bacterium Corynebacterium halotolerans type strain YIM 70093(T) (= DSM 44683(T)).</title>
        <authorList>
            <person name="Ruckert C."/>
            <person name="Albersmeier A."/>
            <person name="Al-Dilaimi A."/>
            <person name="Niehaus K."/>
            <person name="Szczepanowski R."/>
            <person name="Kalinowski J."/>
        </authorList>
    </citation>
    <scope>NUCLEOTIDE SEQUENCE [LARGE SCALE GENOMIC DNA]</scope>
    <source>
        <strain evidence="2">YIM 70093</strain>
    </source>
</reference>
<dbReference type="GO" id="GO:0005829">
    <property type="term" value="C:cytosol"/>
    <property type="evidence" value="ECO:0007669"/>
    <property type="project" value="TreeGrafter"/>
</dbReference>
<dbReference type="GO" id="GO:0006355">
    <property type="term" value="P:regulation of DNA-templated transcription"/>
    <property type="evidence" value="ECO:0007669"/>
    <property type="project" value="TreeGrafter"/>
</dbReference>
<dbReference type="CDD" id="cd05466">
    <property type="entry name" value="PBP2_LTTR_substrate"/>
    <property type="match status" value="1"/>
</dbReference>
<dbReference type="eggNOG" id="COG0583">
    <property type="taxonomic scope" value="Bacteria"/>
</dbReference>
<evidence type="ECO:0000313" key="2">
    <source>
        <dbReference type="EMBL" id="AGF71130.1"/>
    </source>
</evidence>
<dbReference type="InterPro" id="IPR050950">
    <property type="entry name" value="HTH-type_LysR_regulators"/>
</dbReference>
<dbReference type="InterPro" id="IPR005119">
    <property type="entry name" value="LysR_subst-bd"/>
</dbReference>
<protein>
    <recommendedName>
        <fullName evidence="1">LysR substrate-binding domain-containing protein</fullName>
    </recommendedName>
</protein>
<name>M1NUE4_9CORY</name>
<organism evidence="2 3">
    <name type="scientific">Corynebacterium halotolerans YIM 70093 = DSM 44683</name>
    <dbReference type="NCBI Taxonomy" id="1121362"/>
    <lineage>
        <taxon>Bacteria</taxon>
        <taxon>Bacillati</taxon>
        <taxon>Actinomycetota</taxon>
        <taxon>Actinomycetes</taxon>
        <taxon>Mycobacteriales</taxon>
        <taxon>Corynebacteriaceae</taxon>
        <taxon>Corynebacterium</taxon>
    </lineage>
</organism>
<proteinExistence type="predicted"/>
<dbReference type="EMBL" id="CP003697">
    <property type="protein sequence ID" value="AGF71130.1"/>
    <property type="molecule type" value="Genomic_DNA"/>
</dbReference>
<gene>
    <name evidence="2" type="ORF">A605_00570</name>
</gene>
<dbReference type="SUPFAM" id="SSF53850">
    <property type="entry name" value="Periplasmic binding protein-like II"/>
    <property type="match status" value="1"/>
</dbReference>